<gene>
    <name evidence="8" type="ORF">EDD28_0931</name>
</gene>
<dbReference type="OrthoDB" id="9759709at2"/>
<evidence type="ECO:0000256" key="4">
    <source>
        <dbReference type="ARBA" id="ARBA00023295"/>
    </source>
</evidence>
<dbReference type="InterPro" id="IPR051214">
    <property type="entry name" value="GH32_Enzymes"/>
</dbReference>
<comment type="similarity">
    <text evidence="1 5">Belongs to the glycosyl hydrolase 32 family.</text>
</comment>
<evidence type="ECO:0000259" key="7">
    <source>
        <dbReference type="Pfam" id="PF08244"/>
    </source>
</evidence>
<dbReference type="InterPro" id="IPR013189">
    <property type="entry name" value="Glyco_hydro_32_C"/>
</dbReference>
<dbReference type="PANTHER" id="PTHR43101:SF1">
    <property type="entry name" value="BETA-FRUCTOSIDASE"/>
    <property type="match status" value="1"/>
</dbReference>
<dbReference type="RefSeq" id="WP_123739930.1">
    <property type="nucleotide sequence ID" value="NZ_RKHQ01000001.1"/>
</dbReference>
<dbReference type="InterPro" id="IPR001362">
    <property type="entry name" value="Glyco_hydro_32"/>
</dbReference>
<dbReference type="AlphaFoldDB" id="A0A3N2D9N3"/>
<comment type="caution">
    <text evidence="8">The sequence shown here is derived from an EMBL/GenBank/DDBJ whole genome shotgun (WGS) entry which is preliminary data.</text>
</comment>
<feature type="domain" description="Glycosyl hydrolase family 32 C-terminal" evidence="7">
    <location>
        <begin position="328"/>
        <end position="457"/>
    </location>
</feature>
<protein>
    <recommendedName>
        <fullName evidence="2">beta-fructofuranosidase</fullName>
        <ecNumber evidence="2">3.2.1.26</ecNumber>
    </recommendedName>
</protein>
<reference evidence="8 9" key="1">
    <citation type="submission" date="2018-11" db="EMBL/GenBank/DDBJ databases">
        <title>Sequencing the genomes of 1000 actinobacteria strains.</title>
        <authorList>
            <person name="Klenk H.-P."/>
        </authorList>
    </citation>
    <scope>NUCLEOTIDE SEQUENCE [LARGE SCALE GENOMIC DNA]</scope>
    <source>
        <strain evidence="8 9">DSM 13521</strain>
    </source>
</reference>
<evidence type="ECO:0000259" key="6">
    <source>
        <dbReference type="Pfam" id="PF00251"/>
    </source>
</evidence>
<dbReference type="GO" id="GO:0004564">
    <property type="term" value="F:beta-fructofuranosidase activity"/>
    <property type="evidence" value="ECO:0007669"/>
    <property type="project" value="UniProtKB-EC"/>
</dbReference>
<evidence type="ECO:0000313" key="9">
    <source>
        <dbReference type="Proteomes" id="UP000275356"/>
    </source>
</evidence>
<organism evidence="8 9">
    <name type="scientific">Salana multivorans</name>
    <dbReference type="NCBI Taxonomy" id="120377"/>
    <lineage>
        <taxon>Bacteria</taxon>
        <taxon>Bacillati</taxon>
        <taxon>Actinomycetota</taxon>
        <taxon>Actinomycetes</taxon>
        <taxon>Micrococcales</taxon>
        <taxon>Beutenbergiaceae</taxon>
        <taxon>Salana</taxon>
    </lineage>
</organism>
<dbReference type="EC" id="3.2.1.26" evidence="2"/>
<dbReference type="InterPro" id="IPR013148">
    <property type="entry name" value="Glyco_hydro_32_N"/>
</dbReference>
<dbReference type="Gene3D" id="2.115.10.20">
    <property type="entry name" value="Glycosyl hydrolase domain, family 43"/>
    <property type="match status" value="1"/>
</dbReference>
<proteinExistence type="inferred from homology"/>
<name>A0A3N2D9N3_9MICO</name>
<keyword evidence="4 5" id="KW-0326">Glycosidase</keyword>
<feature type="domain" description="Glycosyl hydrolase family 32 N-terminal" evidence="6">
    <location>
        <begin position="6"/>
        <end position="282"/>
    </location>
</feature>
<dbReference type="CDD" id="cd08995">
    <property type="entry name" value="GH32_EcAec43-like"/>
    <property type="match status" value="1"/>
</dbReference>
<dbReference type="Pfam" id="PF00251">
    <property type="entry name" value="Glyco_hydro_32N"/>
    <property type="match status" value="1"/>
</dbReference>
<dbReference type="InterPro" id="IPR023296">
    <property type="entry name" value="Glyco_hydro_beta-prop_sf"/>
</dbReference>
<dbReference type="SMART" id="SM00640">
    <property type="entry name" value="Glyco_32"/>
    <property type="match status" value="1"/>
</dbReference>
<evidence type="ECO:0000313" key="8">
    <source>
        <dbReference type="EMBL" id="ROR96348.1"/>
    </source>
</evidence>
<dbReference type="Proteomes" id="UP000275356">
    <property type="component" value="Unassembled WGS sequence"/>
</dbReference>
<dbReference type="GO" id="GO:0005975">
    <property type="term" value="P:carbohydrate metabolic process"/>
    <property type="evidence" value="ECO:0007669"/>
    <property type="project" value="InterPro"/>
</dbReference>
<keyword evidence="9" id="KW-1185">Reference proteome</keyword>
<keyword evidence="3 5" id="KW-0378">Hydrolase</keyword>
<evidence type="ECO:0000256" key="1">
    <source>
        <dbReference type="ARBA" id="ARBA00009902"/>
    </source>
</evidence>
<sequence>MHRIFYQPAERWFGDCMPFFHDGVYYLFHQRDTRRPGPFGEPFGWALVTTTDFVTYEDHGEVLPGGGDDAQDQFIFAGSVFRAGDEFFAFYTGYNRDYRAQGRPSQVLQVARSTDLIHWEKTDRLHVAPQPGYDPDDWRDPVVLWDEEKQHYLMILGGRREGPKTRTTGSTVAFTSTDLVEWTFDGDFWAPGRFTMQEMPDLFRAGGRWYHLITEYSSESKTVYRVSDSLEGPWTAPFDDAFDGRAYYAARSAGEGDQQFLFGWVATKEDEDDARGWEWGGTLVVHEVVLRPDGSLGVKAPDGVAAAFGEVAGRLPQPVTLSSAGDVVRLPLGSVDAETYRVLVRLRLAGDATFGLRFAEDEESGVSYRYGVSTARRSLVFDRHPSYPWPRYDNRGIARPVVLEPGEHVLDLQVDGSIAVLYLDDVALSTRVYDRVGSEIALDVEVGTVEVLSVEVQEHAG</sequence>
<dbReference type="EMBL" id="RKHQ01000001">
    <property type="protein sequence ID" value="ROR96348.1"/>
    <property type="molecule type" value="Genomic_DNA"/>
</dbReference>
<evidence type="ECO:0000256" key="5">
    <source>
        <dbReference type="RuleBase" id="RU362110"/>
    </source>
</evidence>
<dbReference type="Pfam" id="PF08244">
    <property type="entry name" value="Glyco_hydro_32C"/>
    <property type="match status" value="1"/>
</dbReference>
<dbReference type="SUPFAM" id="SSF75005">
    <property type="entry name" value="Arabinanase/levansucrase/invertase"/>
    <property type="match status" value="1"/>
</dbReference>
<accession>A0A3N2D9N3</accession>
<dbReference type="PANTHER" id="PTHR43101">
    <property type="entry name" value="BETA-FRUCTOSIDASE"/>
    <property type="match status" value="1"/>
</dbReference>
<evidence type="ECO:0000256" key="3">
    <source>
        <dbReference type="ARBA" id="ARBA00022801"/>
    </source>
</evidence>
<dbReference type="Gene3D" id="2.60.120.560">
    <property type="entry name" value="Exo-inulinase, domain 1"/>
    <property type="match status" value="1"/>
</dbReference>
<evidence type="ECO:0000256" key="2">
    <source>
        <dbReference type="ARBA" id="ARBA00012758"/>
    </source>
</evidence>